<dbReference type="EMBL" id="WTYL01000003">
    <property type="protein sequence ID" value="MXP45321.1"/>
    <property type="molecule type" value="Genomic_DNA"/>
</dbReference>
<gene>
    <name evidence="2" type="ORF">GRI65_12765</name>
</gene>
<sequence>MKFLLFPLVLVCLGLPLATSWAAGNSAVRIQVVDENGVPVRDAVVEITPASSSGNEFRFPWRAAMAQKDLAFTPGTLVVAKGSSVAFPNLDRVRHSIYSFSKAARFEIDLYGRDQTRSQSFPATGTVSLGCNIHDMMRGYIRVVDTPYAGMTDHNGIMSVAGVPNGRATVTLWHPRLRSPANESSSSITIAGSLSKKYTVKLK</sequence>
<evidence type="ECO:0000313" key="3">
    <source>
        <dbReference type="Proteomes" id="UP000431922"/>
    </source>
</evidence>
<accession>A0A845B232</accession>
<reference evidence="2 3" key="1">
    <citation type="submission" date="2019-12" db="EMBL/GenBank/DDBJ databases">
        <title>Genomic-based taxomic classification of the family Erythrobacteraceae.</title>
        <authorList>
            <person name="Xu L."/>
        </authorList>
    </citation>
    <scope>NUCLEOTIDE SEQUENCE [LARGE SCALE GENOMIC DNA]</scope>
    <source>
        <strain evidence="2 3">KCTC 42453</strain>
    </source>
</reference>
<protein>
    <submittedName>
        <fullName evidence="2">Methylamine utilization protein</fullName>
    </submittedName>
</protein>
<comment type="caution">
    <text evidence="2">The sequence shown here is derived from an EMBL/GenBank/DDBJ whole genome shotgun (WGS) entry which is preliminary data.</text>
</comment>
<keyword evidence="3" id="KW-1185">Reference proteome</keyword>
<dbReference type="RefSeq" id="WP_160756934.1">
    <property type="nucleotide sequence ID" value="NZ_WTYL01000003.1"/>
</dbReference>
<evidence type="ECO:0000256" key="1">
    <source>
        <dbReference type="SAM" id="SignalP"/>
    </source>
</evidence>
<evidence type="ECO:0000313" key="2">
    <source>
        <dbReference type="EMBL" id="MXP45321.1"/>
    </source>
</evidence>
<name>A0A845B232_9SPHN</name>
<dbReference type="OrthoDB" id="9772097at2"/>
<proteinExistence type="predicted"/>
<dbReference type="Proteomes" id="UP000431922">
    <property type="component" value="Unassembled WGS sequence"/>
</dbReference>
<feature type="signal peptide" evidence="1">
    <location>
        <begin position="1"/>
        <end position="22"/>
    </location>
</feature>
<dbReference type="SUPFAM" id="SSF49503">
    <property type="entry name" value="Cupredoxins"/>
    <property type="match status" value="1"/>
</dbReference>
<organism evidence="2 3">
    <name type="scientific">Allopontixanthobacter sediminis</name>
    <dbReference type="NCBI Taxonomy" id="1689985"/>
    <lineage>
        <taxon>Bacteria</taxon>
        <taxon>Pseudomonadati</taxon>
        <taxon>Pseudomonadota</taxon>
        <taxon>Alphaproteobacteria</taxon>
        <taxon>Sphingomonadales</taxon>
        <taxon>Erythrobacteraceae</taxon>
        <taxon>Allopontixanthobacter</taxon>
    </lineage>
</organism>
<feature type="chain" id="PRO_5033060487" evidence="1">
    <location>
        <begin position="23"/>
        <end position="203"/>
    </location>
</feature>
<dbReference type="InterPro" id="IPR008972">
    <property type="entry name" value="Cupredoxin"/>
</dbReference>
<dbReference type="AlphaFoldDB" id="A0A845B232"/>
<keyword evidence="1" id="KW-0732">Signal</keyword>
<dbReference type="Gene3D" id="2.60.40.420">
    <property type="entry name" value="Cupredoxins - blue copper proteins"/>
    <property type="match status" value="1"/>
</dbReference>